<dbReference type="Pfam" id="PF03771">
    <property type="entry name" value="SPDY"/>
    <property type="match status" value="1"/>
</dbReference>
<dbReference type="AlphaFoldDB" id="A0A646KSV0"/>
<dbReference type="Proteomes" id="UP000419138">
    <property type="component" value="Unassembled WGS sequence"/>
</dbReference>
<protein>
    <submittedName>
        <fullName evidence="2">DUF317 domain-containing protein</fullName>
    </submittedName>
</protein>
<feature type="domain" description="DUF317" evidence="1">
    <location>
        <begin position="76"/>
        <end position="137"/>
    </location>
</feature>
<evidence type="ECO:0000313" key="2">
    <source>
        <dbReference type="EMBL" id="MQT05384.1"/>
    </source>
</evidence>
<comment type="caution">
    <text evidence="2">The sequence shown here is derived from an EMBL/GenBank/DDBJ whole genome shotgun (WGS) entry which is preliminary data.</text>
</comment>
<sequence>MFKYGCREKPQVNEGIPVPVTHSALALPRPAKLSPLHIPQAREWPMGCGCAGPVLALLHSQGWTLITDPDANVHCTSPDGGLYVGFLPEAPAARHGDLWHIRALDVNGEPFWEQTFSAGIPPQAVAGFLAGLIATPTALCAHCASTRRRSP</sequence>
<evidence type="ECO:0000313" key="3">
    <source>
        <dbReference type="Proteomes" id="UP000419138"/>
    </source>
</evidence>
<dbReference type="EMBL" id="VCLA01000201">
    <property type="protein sequence ID" value="MQT05384.1"/>
    <property type="molecule type" value="Genomic_DNA"/>
</dbReference>
<organism evidence="2 3">
    <name type="scientific">Streptomyces jumonjinensis</name>
    <dbReference type="NCBI Taxonomy" id="1945"/>
    <lineage>
        <taxon>Bacteria</taxon>
        <taxon>Bacillati</taxon>
        <taxon>Actinomycetota</taxon>
        <taxon>Actinomycetes</taxon>
        <taxon>Kitasatosporales</taxon>
        <taxon>Streptomycetaceae</taxon>
        <taxon>Streptomyces</taxon>
    </lineage>
</organism>
<reference evidence="2 3" key="1">
    <citation type="submission" date="2019-05" db="EMBL/GenBank/DDBJ databases">
        <title>Comparative genomics and metabolomics analyses of clavulanic acid producing Streptomyces species provides insight into specialized metabolism and evolution of beta-lactam biosynthetic gene clusters.</title>
        <authorList>
            <person name="Moore M.A."/>
            <person name="Cruz-Morales P."/>
            <person name="Barona Gomez F."/>
            <person name="Kapil T."/>
        </authorList>
    </citation>
    <scope>NUCLEOTIDE SEQUENCE [LARGE SCALE GENOMIC DNA]</scope>
    <source>
        <strain evidence="2 3">NRRL 5741</strain>
    </source>
</reference>
<gene>
    <name evidence="2" type="ORF">FF041_36410</name>
</gene>
<accession>A0A646KSV0</accession>
<name>A0A646KSV0_STRJU</name>
<proteinExistence type="predicted"/>
<dbReference type="OrthoDB" id="4212891at2"/>
<evidence type="ECO:0000259" key="1">
    <source>
        <dbReference type="Pfam" id="PF03771"/>
    </source>
</evidence>
<keyword evidence="3" id="KW-1185">Reference proteome</keyword>
<dbReference type="InterPro" id="IPR005523">
    <property type="entry name" value="DUF317_SPDY"/>
</dbReference>